<proteinExistence type="predicted"/>
<reference evidence="2" key="1">
    <citation type="journal article" date="2020" name="mSystems">
        <title>Genome- and Community-Level Interaction Insights into Carbon Utilization and Element Cycling Functions of Hydrothermarchaeota in Hydrothermal Sediment.</title>
        <authorList>
            <person name="Zhou Z."/>
            <person name="Liu Y."/>
            <person name="Xu W."/>
            <person name="Pan J."/>
            <person name="Luo Z.H."/>
            <person name="Li M."/>
        </authorList>
    </citation>
    <scope>NUCLEOTIDE SEQUENCE [LARGE SCALE GENOMIC DNA]</scope>
    <source>
        <strain evidence="2">HyVt-102</strain>
    </source>
</reference>
<dbReference type="AlphaFoldDB" id="A0A7C0ZCU3"/>
<protein>
    <recommendedName>
        <fullName evidence="3">MFS transporter</fullName>
    </recommendedName>
</protein>
<keyword evidence="1" id="KW-0472">Membrane</keyword>
<keyword evidence="1" id="KW-0812">Transmembrane</keyword>
<feature type="transmembrane region" description="Helical" evidence="1">
    <location>
        <begin position="244"/>
        <end position="265"/>
    </location>
</feature>
<dbReference type="InterPro" id="IPR036259">
    <property type="entry name" value="MFS_trans_sf"/>
</dbReference>
<feature type="transmembrane region" description="Helical" evidence="1">
    <location>
        <begin position="173"/>
        <end position="191"/>
    </location>
</feature>
<dbReference type="SUPFAM" id="SSF53335">
    <property type="entry name" value="S-adenosyl-L-methionine-dependent methyltransferases"/>
    <property type="match status" value="1"/>
</dbReference>
<dbReference type="SUPFAM" id="SSF103473">
    <property type="entry name" value="MFS general substrate transporter"/>
    <property type="match status" value="1"/>
</dbReference>
<evidence type="ECO:0008006" key="3">
    <source>
        <dbReference type="Google" id="ProtNLM"/>
    </source>
</evidence>
<accession>A0A7C0ZCU3</accession>
<feature type="transmembrane region" description="Helical" evidence="1">
    <location>
        <begin position="71"/>
        <end position="91"/>
    </location>
</feature>
<dbReference type="Gene3D" id="1.20.1250.20">
    <property type="entry name" value="MFS general substrate transporter like domains"/>
    <property type="match status" value="1"/>
</dbReference>
<feature type="transmembrane region" description="Helical" evidence="1">
    <location>
        <begin position="385"/>
        <end position="403"/>
    </location>
</feature>
<feature type="transmembrane region" description="Helical" evidence="1">
    <location>
        <begin position="358"/>
        <end position="379"/>
    </location>
</feature>
<sequence length="518" mass="57451">MPDIRKLSFLSFFLSGFSALSYQVLWKRYLSLALGSTVYAISSVIAVFMVGIGIGSVLFGRFCDRRRRPFLIYFFLQVSIGVTTILIPVFHPMILKAVSSLHSWIFMLLIISPLLLLPSILMGGTFPVLSRALEPVSKERRVVPGGLYFINTAGGVSGALITGFFLIKYLGMNLTYAMTVLVSFISGMIIIPFIRNEIGVRDYGGIEKIGGLLIPFAAFLTGFSGIGLEVLWNRVLGIYLPNTTYTFSTILVLYLIGLSTGSYIYYKRLKKFNPLSVAGLTLTFISVFILISLLLLPHLPDIVLKVPFVKSPELRYILPAIIISIFLFLPATVLMGITFPLFLKVYTSEKRPGESTGMLYLFNTIGSTIGPLFAGFFLIKSIGTYRSIVLLGVIYLIIGSLFFLRDRKKLIFPIIVFLLMGALYIRRPPMILPPSIKRAKNRKDRVLFYREFPSGTVVVVEDMNTGIRACYVDNSVVVGTAYDALKAVKLLGNLPLLFNQKPEDVLVIGFGTGITTSS</sequence>
<dbReference type="InterPro" id="IPR029063">
    <property type="entry name" value="SAM-dependent_MTases_sf"/>
</dbReference>
<name>A0A7C0ZCU3_UNCW3</name>
<evidence type="ECO:0000313" key="2">
    <source>
        <dbReference type="EMBL" id="HDI82639.1"/>
    </source>
</evidence>
<feature type="transmembrane region" description="Helical" evidence="1">
    <location>
        <begin position="316"/>
        <end position="346"/>
    </location>
</feature>
<dbReference type="Proteomes" id="UP000885847">
    <property type="component" value="Unassembled WGS sequence"/>
</dbReference>
<feature type="transmembrane region" description="Helical" evidence="1">
    <location>
        <begin position="212"/>
        <end position="232"/>
    </location>
</feature>
<dbReference type="EMBL" id="DQWE01000109">
    <property type="protein sequence ID" value="HDI82639.1"/>
    <property type="molecule type" value="Genomic_DNA"/>
</dbReference>
<feature type="transmembrane region" description="Helical" evidence="1">
    <location>
        <begin position="37"/>
        <end position="59"/>
    </location>
</feature>
<organism evidence="2">
    <name type="scientific">candidate division WOR-3 bacterium</name>
    <dbReference type="NCBI Taxonomy" id="2052148"/>
    <lineage>
        <taxon>Bacteria</taxon>
        <taxon>Bacteria division WOR-3</taxon>
    </lineage>
</organism>
<dbReference type="NCBIfam" id="NF037959">
    <property type="entry name" value="MFS_SpdSyn"/>
    <property type="match status" value="2"/>
</dbReference>
<feature type="transmembrane region" description="Helical" evidence="1">
    <location>
        <begin position="147"/>
        <end position="167"/>
    </location>
</feature>
<gene>
    <name evidence="2" type="ORF">ENF18_02465</name>
</gene>
<feature type="non-terminal residue" evidence="2">
    <location>
        <position position="518"/>
    </location>
</feature>
<feature type="transmembrane region" description="Helical" evidence="1">
    <location>
        <begin position="277"/>
        <end position="296"/>
    </location>
</feature>
<comment type="caution">
    <text evidence="2">The sequence shown here is derived from an EMBL/GenBank/DDBJ whole genome shotgun (WGS) entry which is preliminary data.</text>
</comment>
<feature type="transmembrane region" description="Helical" evidence="1">
    <location>
        <begin position="410"/>
        <end position="426"/>
    </location>
</feature>
<keyword evidence="1" id="KW-1133">Transmembrane helix</keyword>
<feature type="transmembrane region" description="Helical" evidence="1">
    <location>
        <begin position="103"/>
        <end position="126"/>
    </location>
</feature>
<evidence type="ECO:0000256" key="1">
    <source>
        <dbReference type="SAM" id="Phobius"/>
    </source>
</evidence>